<evidence type="ECO:0000256" key="4">
    <source>
        <dbReference type="ARBA" id="ARBA00022771"/>
    </source>
</evidence>
<dbReference type="PROSITE" id="PS01359">
    <property type="entry name" value="ZF_PHD_1"/>
    <property type="match status" value="1"/>
</dbReference>
<feature type="binding site" evidence="8">
    <location>
        <position position="23"/>
    </location>
    <ligand>
        <name>Zn(2+)</name>
        <dbReference type="ChEBI" id="CHEBI:29105"/>
        <label>2</label>
    </ligand>
</feature>
<dbReference type="InterPro" id="IPR011011">
    <property type="entry name" value="Znf_FYVE_PHD"/>
</dbReference>
<dbReference type="GO" id="GO:0000785">
    <property type="term" value="C:chromatin"/>
    <property type="evidence" value="ECO:0007669"/>
    <property type="project" value="UniProtKB-ARBA"/>
</dbReference>
<proteinExistence type="inferred from homology"/>
<dbReference type="OrthoDB" id="5411773at2759"/>
<keyword evidence="12" id="KW-1185">Reference proteome</keyword>
<dbReference type="STRING" id="683960.A0A1E3PA90"/>
<feature type="binding site" evidence="8">
    <location>
        <position position="37"/>
    </location>
    <ligand>
        <name>Zn(2+)</name>
        <dbReference type="ChEBI" id="CHEBI:29105"/>
        <label>1</label>
    </ligand>
</feature>
<gene>
    <name evidence="11" type="ORF">WICANDRAFT_23980</name>
</gene>
<dbReference type="SUPFAM" id="SSF57903">
    <property type="entry name" value="FYVE/PHD zinc finger"/>
    <property type="match status" value="1"/>
</dbReference>
<dbReference type="PANTHER" id="PTHR10333">
    <property type="entry name" value="INHIBITOR OF GROWTH PROTEIN"/>
    <property type="match status" value="1"/>
</dbReference>
<evidence type="ECO:0000259" key="10">
    <source>
        <dbReference type="PROSITE" id="PS50016"/>
    </source>
</evidence>
<dbReference type="PROSITE" id="PS50016">
    <property type="entry name" value="ZF_PHD_2"/>
    <property type="match status" value="1"/>
</dbReference>
<evidence type="ECO:0000256" key="6">
    <source>
        <dbReference type="ARBA" id="ARBA00023242"/>
    </source>
</evidence>
<dbReference type="InterPro" id="IPR059153">
    <property type="entry name" value="NSD_PHD-1st"/>
</dbReference>
<dbReference type="RefSeq" id="XP_019041530.1">
    <property type="nucleotide sequence ID" value="XM_019181009.2"/>
</dbReference>
<evidence type="ECO:0000313" key="12">
    <source>
        <dbReference type="Proteomes" id="UP000094112"/>
    </source>
</evidence>
<dbReference type="GO" id="GO:0005634">
    <property type="term" value="C:nucleus"/>
    <property type="evidence" value="ECO:0007669"/>
    <property type="project" value="UniProtKB-SubCell"/>
</dbReference>
<accession>A0A1E3PA90</accession>
<evidence type="ECO:0000256" key="8">
    <source>
        <dbReference type="PIRSR" id="PIRSR628651-51"/>
    </source>
</evidence>
<feature type="non-terminal residue" evidence="11">
    <location>
        <position position="1"/>
    </location>
</feature>
<feature type="site" description="Histone H3K4me3 binding" evidence="7">
    <location>
        <position position="20"/>
    </location>
</feature>
<feature type="binding site" evidence="8">
    <location>
        <position position="34"/>
    </location>
    <ligand>
        <name>Zn(2+)</name>
        <dbReference type="ChEBI" id="CHEBI:29105"/>
        <label>1</label>
    </ligand>
</feature>
<feature type="binding site" evidence="8">
    <location>
        <position position="28"/>
    </location>
    <ligand>
        <name>Zn(2+)</name>
        <dbReference type="ChEBI" id="CHEBI:29105"/>
        <label>2</label>
    </ligand>
</feature>
<dbReference type="SMART" id="SM00249">
    <property type="entry name" value="PHD"/>
    <property type="match status" value="1"/>
</dbReference>
<feature type="binding site" evidence="8">
    <location>
        <position position="10"/>
    </location>
    <ligand>
        <name>Zn(2+)</name>
        <dbReference type="ChEBI" id="CHEBI:29105"/>
        <label>1</label>
    </ligand>
</feature>
<dbReference type="InterPro" id="IPR028651">
    <property type="entry name" value="ING_fam"/>
</dbReference>
<evidence type="ECO:0000256" key="3">
    <source>
        <dbReference type="ARBA" id="ARBA00022723"/>
    </source>
</evidence>
<keyword evidence="3 8" id="KW-0479">Metal-binding</keyword>
<feature type="binding site" evidence="8">
    <location>
        <position position="53"/>
    </location>
    <ligand>
        <name>Zn(2+)</name>
        <dbReference type="ChEBI" id="CHEBI:29105"/>
        <label>2</label>
    </ligand>
</feature>
<dbReference type="InterPro" id="IPR019786">
    <property type="entry name" value="Zinc_finger_PHD-type_CS"/>
</dbReference>
<evidence type="ECO:0000256" key="5">
    <source>
        <dbReference type="ARBA" id="ARBA00022833"/>
    </source>
</evidence>
<keyword evidence="6" id="KW-0539">Nucleus</keyword>
<evidence type="ECO:0000256" key="9">
    <source>
        <dbReference type="PROSITE-ProRule" id="PRU00146"/>
    </source>
</evidence>
<dbReference type="AlphaFoldDB" id="A0A1E3PA90"/>
<evidence type="ECO:0000256" key="7">
    <source>
        <dbReference type="PIRSR" id="PIRSR628651-50"/>
    </source>
</evidence>
<dbReference type="GeneID" id="30198255"/>
<dbReference type="Pfam" id="PF23011">
    <property type="entry name" value="PHD-1st_NSD"/>
    <property type="match status" value="1"/>
</dbReference>
<feature type="binding site" evidence="8">
    <location>
        <position position="50"/>
    </location>
    <ligand>
        <name>Zn(2+)</name>
        <dbReference type="ChEBI" id="CHEBI:29105"/>
        <label>2</label>
    </ligand>
</feature>
<protein>
    <recommendedName>
        <fullName evidence="10">PHD-type domain-containing protein</fullName>
    </recommendedName>
</protein>
<dbReference type="InterPro" id="IPR019787">
    <property type="entry name" value="Znf_PHD-finger"/>
</dbReference>
<comment type="subcellular location">
    <subcellularLocation>
        <location evidence="1">Nucleus</location>
    </subcellularLocation>
</comment>
<feature type="site" description="Histone H3K4me3 binding" evidence="7">
    <location>
        <position position="32"/>
    </location>
</feature>
<evidence type="ECO:0000256" key="2">
    <source>
        <dbReference type="ARBA" id="ARBA00010210"/>
    </source>
</evidence>
<name>A0A1E3PA90_WICAA</name>
<reference evidence="11 12" key="1">
    <citation type="journal article" date="2016" name="Proc. Natl. Acad. Sci. U.S.A.">
        <title>Comparative genomics of biotechnologically important yeasts.</title>
        <authorList>
            <person name="Riley R."/>
            <person name="Haridas S."/>
            <person name="Wolfe K.H."/>
            <person name="Lopes M.R."/>
            <person name="Hittinger C.T."/>
            <person name="Goeker M."/>
            <person name="Salamov A.A."/>
            <person name="Wisecaver J.H."/>
            <person name="Long T.M."/>
            <person name="Calvey C.H."/>
            <person name="Aerts A.L."/>
            <person name="Barry K.W."/>
            <person name="Choi C."/>
            <person name="Clum A."/>
            <person name="Coughlan A.Y."/>
            <person name="Deshpande S."/>
            <person name="Douglass A.P."/>
            <person name="Hanson S.J."/>
            <person name="Klenk H.-P."/>
            <person name="LaButti K.M."/>
            <person name="Lapidus A."/>
            <person name="Lindquist E.A."/>
            <person name="Lipzen A.M."/>
            <person name="Meier-Kolthoff J.P."/>
            <person name="Ohm R.A."/>
            <person name="Otillar R.P."/>
            <person name="Pangilinan J.L."/>
            <person name="Peng Y."/>
            <person name="Rokas A."/>
            <person name="Rosa C.A."/>
            <person name="Scheuner C."/>
            <person name="Sibirny A.A."/>
            <person name="Slot J.C."/>
            <person name="Stielow J.B."/>
            <person name="Sun H."/>
            <person name="Kurtzman C.P."/>
            <person name="Blackwell M."/>
            <person name="Grigoriev I.V."/>
            <person name="Jeffries T.W."/>
        </authorList>
    </citation>
    <scope>NUCLEOTIDE SEQUENCE [LARGE SCALE GENOMIC DNA]</scope>
    <source>
        <strain evidence="12">ATCC 58044 / CBS 1984 / NCYC 433 / NRRL Y-366-8</strain>
    </source>
</reference>
<keyword evidence="5 8" id="KW-0862">Zinc</keyword>
<dbReference type="CDD" id="cd15505">
    <property type="entry name" value="PHD_ING"/>
    <property type="match status" value="1"/>
</dbReference>
<feature type="domain" description="PHD-type" evidence="10">
    <location>
        <begin position="7"/>
        <end position="56"/>
    </location>
</feature>
<dbReference type="InterPro" id="IPR001965">
    <property type="entry name" value="Znf_PHD"/>
</dbReference>
<organism evidence="11 12">
    <name type="scientific">Wickerhamomyces anomalus (strain ATCC 58044 / CBS 1984 / NCYC 433 / NRRL Y-366-8)</name>
    <name type="common">Yeast</name>
    <name type="synonym">Hansenula anomala</name>
    <dbReference type="NCBI Taxonomy" id="683960"/>
    <lineage>
        <taxon>Eukaryota</taxon>
        <taxon>Fungi</taxon>
        <taxon>Dikarya</taxon>
        <taxon>Ascomycota</taxon>
        <taxon>Saccharomycotina</taxon>
        <taxon>Saccharomycetes</taxon>
        <taxon>Phaffomycetales</taxon>
        <taxon>Wickerhamomycetaceae</taxon>
        <taxon>Wickerhamomyces</taxon>
    </lineage>
</organism>
<feature type="site" description="Histone H3K4me3 binding" evidence="7">
    <location>
        <position position="9"/>
    </location>
</feature>
<dbReference type="InterPro" id="IPR013083">
    <property type="entry name" value="Znf_RING/FYVE/PHD"/>
</dbReference>
<dbReference type="Gene3D" id="3.30.40.10">
    <property type="entry name" value="Zinc/RING finger domain, C3HC4 (zinc finger)"/>
    <property type="match status" value="1"/>
</dbReference>
<evidence type="ECO:0000313" key="11">
    <source>
        <dbReference type="EMBL" id="ODQ62323.1"/>
    </source>
</evidence>
<sequence>DEDNDNHLYCICRRTSFGEMIGCDNPKCKYEWFHYSCVGLTRAPRGRWNCPLCKNRKKHK</sequence>
<evidence type="ECO:0000256" key="1">
    <source>
        <dbReference type="ARBA" id="ARBA00004123"/>
    </source>
</evidence>
<dbReference type="EMBL" id="KV454208">
    <property type="protein sequence ID" value="ODQ62323.1"/>
    <property type="molecule type" value="Genomic_DNA"/>
</dbReference>
<feature type="non-terminal residue" evidence="11">
    <location>
        <position position="60"/>
    </location>
</feature>
<dbReference type="GO" id="GO:0008270">
    <property type="term" value="F:zinc ion binding"/>
    <property type="evidence" value="ECO:0007669"/>
    <property type="project" value="UniProtKB-KW"/>
</dbReference>
<feature type="site" description="Histone H3K4me3 binding" evidence="7">
    <location>
        <position position="24"/>
    </location>
</feature>
<comment type="similarity">
    <text evidence="2">Belongs to the ING family.</text>
</comment>
<feature type="binding site" evidence="8">
    <location>
        <position position="12"/>
    </location>
    <ligand>
        <name>Zn(2+)</name>
        <dbReference type="ChEBI" id="CHEBI:29105"/>
        <label>1</label>
    </ligand>
</feature>
<keyword evidence="4 9" id="KW-0863">Zinc-finger</keyword>
<dbReference type="Proteomes" id="UP000094112">
    <property type="component" value="Unassembled WGS sequence"/>
</dbReference>